<dbReference type="CDD" id="cd06222">
    <property type="entry name" value="RNase_H_like"/>
    <property type="match status" value="1"/>
</dbReference>
<evidence type="ECO:0000313" key="2">
    <source>
        <dbReference type="EMBL" id="KAL0011217.1"/>
    </source>
</evidence>
<protein>
    <recommendedName>
        <fullName evidence="1">RNase H type-1 domain-containing protein</fullName>
    </recommendedName>
</protein>
<dbReference type="GO" id="GO:0004523">
    <property type="term" value="F:RNA-DNA hybrid ribonuclease activity"/>
    <property type="evidence" value="ECO:0007669"/>
    <property type="project" value="InterPro"/>
</dbReference>
<reference evidence="2 3" key="1">
    <citation type="submission" date="2024-01" db="EMBL/GenBank/DDBJ databases">
        <title>A telomere-to-telomere, gap-free genome of sweet tea (Lithocarpus litseifolius).</title>
        <authorList>
            <person name="Zhou J."/>
        </authorList>
    </citation>
    <scope>NUCLEOTIDE SEQUENCE [LARGE SCALE GENOMIC DNA]</scope>
    <source>
        <strain evidence="2">Zhou-2022a</strain>
        <tissue evidence="2">Leaf</tissue>
    </source>
</reference>
<gene>
    <name evidence="2" type="ORF">SO802_006325</name>
</gene>
<dbReference type="InterPro" id="IPR002156">
    <property type="entry name" value="RNaseH_domain"/>
</dbReference>
<dbReference type="SUPFAM" id="SSF53098">
    <property type="entry name" value="Ribonuclease H-like"/>
    <property type="match status" value="1"/>
</dbReference>
<dbReference type="InterPro" id="IPR053151">
    <property type="entry name" value="RNase_H-like"/>
</dbReference>
<dbReference type="GO" id="GO:0003676">
    <property type="term" value="F:nucleic acid binding"/>
    <property type="evidence" value="ECO:0007669"/>
    <property type="project" value="InterPro"/>
</dbReference>
<feature type="domain" description="RNase H type-1" evidence="1">
    <location>
        <begin position="1"/>
        <end position="125"/>
    </location>
</feature>
<dbReference type="InterPro" id="IPR036397">
    <property type="entry name" value="RNaseH_sf"/>
</dbReference>
<comment type="caution">
    <text evidence="2">The sequence shown here is derived from an EMBL/GenBank/DDBJ whole genome shotgun (WGS) entry which is preliminary data.</text>
</comment>
<dbReference type="InterPro" id="IPR012337">
    <property type="entry name" value="RNaseH-like_sf"/>
</dbReference>
<dbReference type="InterPro" id="IPR044730">
    <property type="entry name" value="RNase_H-like_dom_plant"/>
</dbReference>
<proteinExistence type="predicted"/>
<dbReference type="Gene3D" id="3.30.420.10">
    <property type="entry name" value="Ribonuclease H-like superfamily/Ribonuclease H"/>
    <property type="match status" value="1"/>
</dbReference>
<dbReference type="Pfam" id="PF13456">
    <property type="entry name" value="RVT_3"/>
    <property type="match status" value="1"/>
</dbReference>
<dbReference type="PANTHER" id="PTHR47723:SF19">
    <property type="entry name" value="POLYNUCLEOTIDYL TRANSFERASE, RIBONUCLEASE H-LIKE SUPERFAMILY PROTEIN"/>
    <property type="match status" value="1"/>
</dbReference>
<organism evidence="2 3">
    <name type="scientific">Lithocarpus litseifolius</name>
    <dbReference type="NCBI Taxonomy" id="425828"/>
    <lineage>
        <taxon>Eukaryota</taxon>
        <taxon>Viridiplantae</taxon>
        <taxon>Streptophyta</taxon>
        <taxon>Embryophyta</taxon>
        <taxon>Tracheophyta</taxon>
        <taxon>Spermatophyta</taxon>
        <taxon>Magnoliopsida</taxon>
        <taxon>eudicotyledons</taxon>
        <taxon>Gunneridae</taxon>
        <taxon>Pentapetalae</taxon>
        <taxon>rosids</taxon>
        <taxon>fabids</taxon>
        <taxon>Fagales</taxon>
        <taxon>Fagaceae</taxon>
        <taxon>Lithocarpus</taxon>
    </lineage>
</organism>
<name>A0AAW2DKZ7_9ROSI</name>
<dbReference type="AlphaFoldDB" id="A0AAW2DKZ7"/>
<dbReference type="Proteomes" id="UP001459277">
    <property type="component" value="Unassembled WGS sequence"/>
</dbReference>
<evidence type="ECO:0000313" key="3">
    <source>
        <dbReference type="Proteomes" id="UP001459277"/>
    </source>
</evidence>
<sequence>MNSDGSSLGNPCRAGVGGIIRNSHGEWESGYARAIGHTSSVAAELWALRDGINLCIALNLTNVIFELDTKLVVNLVQKGNDGPSGNDVIIADCIEGLQKILRINIQHFFREANKCADAFARRGALLPQDLVIFHSPLRM</sequence>
<dbReference type="PROSITE" id="PS50879">
    <property type="entry name" value="RNASE_H_1"/>
    <property type="match status" value="1"/>
</dbReference>
<dbReference type="PANTHER" id="PTHR47723">
    <property type="entry name" value="OS05G0353850 PROTEIN"/>
    <property type="match status" value="1"/>
</dbReference>
<evidence type="ECO:0000259" key="1">
    <source>
        <dbReference type="PROSITE" id="PS50879"/>
    </source>
</evidence>
<dbReference type="EMBL" id="JAZDWU010000002">
    <property type="protein sequence ID" value="KAL0011217.1"/>
    <property type="molecule type" value="Genomic_DNA"/>
</dbReference>
<keyword evidence="3" id="KW-1185">Reference proteome</keyword>
<accession>A0AAW2DKZ7</accession>